<accession>A0A2T3ZJ37</accession>
<organism evidence="1 2">
    <name type="scientific">Trichoderma asperellum (strain ATCC 204424 / CBS 433.97 / NBRC 101777)</name>
    <dbReference type="NCBI Taxonomy" id="1042311"/>
    <lineage>
        <taxon>Eukaryota</taxon>
        <taxon>Fungi</taxon>
        <taxon>Dikarya</taxon>
        <taxon>Ascomycota</taxon>
        <taxon>Pezizomycotina</taxon>
        <taxon>Sordariomycetes</taxon>
        <taxon>Hypocreomycetidae</taxon>
        <taxon>Hypocreales</taxon>
        <taxon>Hypocreaceae</taxon>
        <taxon>Trichoderma</taxon>
    </lineage>
</organism>
<protein>
    <submittedName>
        <fullName evidence="1">Uncharacterized protein</fullName>
    </submittedName>
</protein>
<dbReference type="Proteomes" id="UP000240493">
    <property type="component" value="Unassembled WGS sequence"/>
</dbReference>
<reference evidence="1 2" key="1">
    <citation type="submission" date="2016-07" db="EMBL/GenBank/DDBJ databases">
        <title>Multiple horizontal gene transfer events from other fungi enriched the ability of initially mycotrophic Trichoderma (Ascomycota) to feed on dead plant biomass.</title>
        <authorList>
            <consortium name="DOE Joint Genome Institute"/>
            <person name="Aerts A."/>
            <person name="Atanasova L."/>
            <person name="Chenthamara K."/>
            <person name="Zhang J."/>
            <person name="Grujic M."/>
            <person name="Henrissat B."/>
            <person name="Kuo A."/>
            <person name="Salamov A."/>
            <person name="Lipzen A."/>
            <person name="Labutti K."/>
            <person name="Barry K."/>
            <person name="Miao Y."/>
            <person name="Rahimi M.J."/>
            <person name="Shen Q."/>
            <person name="Grigoriev I.V."/>
            <person name="Kubicek C.P."/>
            <person name="Druzhinina I.S."/>
        </authorList>
    </citation>
    <scope>NUCLEOTIDE SEQUENCE [LARGE SCALE GENOMIC DNA]</scope>
    <source>
        <strain evidence="1 2">CBS 433.97</strain>
    </source>
</reference>
<keyword evidence="2" id="KW-1185">Reference proteome</keyword>
<sequence length="181" mass="20075">MGLESMSPPPAPPQHSLMHGIKCQSDRTLRPQHLSQVIDVSLLPICYPIFRNFLTPSSGRRSIEAEAGGGFPTPSKTLLVWQEVFEAEAVSALYRCGRPGRRSIEAEASAARRSRAARLLERANKATSQLLDQYEEEEVGGGWRFLCPGLLRPQSTCHCGLGRAGFFVQLYSRQLAAFCWK</sequence>
<name>A0A2T3ZJ37_TRIA4</name>
<evidence type="ECO:0000313" key="1">
    <source>
        <dbReference type="EMBL" id="PTB44825.1"/>
    </source>
</evidence>
<dbReference type="AlphaFoldDB" id="A0A2T3ZJ37"/>
<gene>
    <name evidence="1" type="ORF">M441DRAFT_64506</name>
</gene>
<evidence type="ECO:0000313" key="2">
    <source>
        <dbReference type="Proteomes" id="UP000240493"/>
    </source>
</evidence>
<proteinExistence type="predicted"/>
<dbReference type="EMBL" id="KZ679257">
    <property type="protein sequence ID" value="PTB44825.1"/>
    <property type="molecule type" value="Genomic_DNA"/>
</dbReference>